<dbReference type="EMBL" id="JAIWYP010000005">
    <property type="protein sequence ID" value="KAH3827859.1"/>
    <property type="molecule type" value="Genomic_DNA"/>
</dbReference>
<organism evidence="1 2">
    <name type="scientific">Dreissena polymorpha</name>
    <name type="common">Zebra mussel</name>
    <name type="synonym">Mytilus polymorpha</name>
    <dbReference type="NCBI Taxonomy" id="45954"/>
    <lineage>
        <taxon>Eukaryota</taxon>
        <taxon>Metazoa</taxon>
        <taxon>Spiralia</taxon>
        <taxon>Lophotrochozoa</taxon>
        <taxon>Mollusca</taxon>
        <taxon>Bivalvia</taxon>
        <taxon>Autobranchia</taxon>
        <taxon>Heteroconchia</taxon>
        <taxon>Euheterodonta</taxon>
        <taxon>Imparidentia</taxon>
        <taxon>Neoheterodontei</taxon>
        <taxon>Myida</taxon>
        <taxon>Dreissenoidea</taxon>
        <taxon>Dreissenidae</taxon>
        <taxon>Dreissena</taxon>
    </lineage>
</organism>
<name>A0A9D4H1U5_DREPO</name>
<proteinExistence type="predicted"/>
<accession>A0A9D4H1U5</accession>
<gene>
    <name evidence="1" type="ORF">DPMN_129802</name>
</gene>
<keyword evidence="2" id="KW-1185">Reference proteome</keyword>
<protein>
    <submittedName>
        <fullName evidence="1">Uncharacterized protein</fullName>
    </submittedName>
</protein>
<evidence type="ECO:0000313" key="2">
    <source>
        <dbReference type="Proteomes" id="UP000828390"/>
    </source>
</evidence>
<reference evidence="1" key="2">
    <citation type="submission" date="2020-11" db="EMBL/GenBank/DDBJ databases">
        <authorList>
            <person name="McCartney M.A."/>
            <person name="Auch B."/>
            <person name="Kono T."/>
            <person name="Mallez S."/>
            <person name="Becker A."/>
            <person name="Gohl D.M."/>
            <person name="Silverstein K.A.T."/>
            <person name="Koren S."/>
            <person name="Bechman K.B."/>
            <person name="Herman A."/>
            <person name="Abrahante J.E."/>
            <person name="Garbe J."/>
        </authorList>
    </citation>
    <scope>NUCLEOTIDE SEQUENCE</scope>
    <source>
        <strain evidence="1">Duluth1</strain>
        <tissue evidence="1">Whole animal</tissue>
    </source>
</reference>
<reference evidence="1" key="1">
    <citation type="journal article" date="2019" name="bioRxiv">
        <title>The Genome of the Zebra Mussel, Dreissena polymorpha: A Resource for Invasive Species Research.</title>
        <authorList>
            <person name="McCartney M.A."/>
            <person name="Auch B."/>
            <person name="Kono T."/>
            <person name="Mallez S."/>
            <person name="Zhang Y."/>
            <person name="Obille A."/>
            <person name="Becker A."/>
            <person name="Abrahante J.E."/>
            <person name="Garbe J."/>
            <person name="Badalamenti J.P."/>
            <person name="Herman A."/>
            <person name="Mangelson H."/>
            <person name="Liachko I."/>
            <person name="Sullivan S."/>
            <person name="Sone E.D."/>
            <person name="Koren S."/>
            <person name="Silverstein K.A.T."/>
            <person name="Beckman K.B."/>
            <person name="Gohl D.M."/>
        </authorList>
    </citation>
    <scope>NUCLEOTIDE SEQUENCE</scope>
    <source>
        <strain evidence="1">Duluth1</strain>
        <tissue evidence="1">Whole animal</tissue>
    </source>
</reference>
<sequence>MAAVGTHLQVHLQVHGILLLQFFYDFLLHQLDRLLLLHNLEFSWKELLSLGLLLNADKSDLILLRISLSWE</sequence>
<dbReference type="Proteomes" id="UP000828390">
    <property type="component" value="Unassembled WGS sequence"/>
</dbReference>
<comment type="caution">
    <text evidence="1">The sequence shown here is derived from an EMBL/GenBank/DDBJ whole genome shotgun (WGS) entry which is preliminary data.</text>
</comment>
<dbReference type="AlphaFoldDB" id="A0A9D4H1U5"/>
<evidence type="ECO:0000313" key="1">
    <source>
        <dbReference type="EMBL" id="KAH3827859.1"/>
    </source>
</evidence>